<dbReference type="Gene3D" id="3.40.50.12500">
    <property type="match status" value="1"/>
</dbReference>
<dbReference type="InterPro" id="IPR053714">
    <property type="entry name" value="Iso_Racemase_Enz_sf"/>
</dbReference>
<reference evidence="1 2" key="1">
    <citation type="submission" date="2019-09" db="EMBL/GenBank/DDBJ databases">
        <title>Genome sequencing of Ng87 strain.</title>
        <authorList>
            <person name="Karasev E.S."/>
            <person name="Andronov E."/>
        </authorList>
    </citation>
    <scope>NUCLEOTIDE SEQUENCE [LARGE SCALE GENOMIC DNA]</scope>
    <source>
        <strain evidence="1 2">Ng87</strain>
    </source>
</reference>
<dbReference type="AlphaFoldDB" id="A0A6A1TI63"/>
<evidence type="ECO:0000313" key="1">
    <source>
        <dbReference type="EMBL" id="KAB1082950.1"/>
    </source>
</evidence>
<comment type="caution">
    <text evidence="1">The sequence shown here is derived from an EMBL/GenBank/DDBJ whole genome shotgun (WGS) entry which is preliminary data.</text>
</comment>
<sequence>MADSPLIATGGRTIYGVPLGVLMLETRFPRILGDMGNGETWPFPVLYRVVKGANPKRVVLDGAEGLLQDFIDAARDLVSLGAEAITTTCGFLSLFQSELAAAVNVPVATSSIMQVPWVQATLPAGQRVGIVTVSGPSLTAAHLAAVGVAIDTPIIGVENGREFFRVMVKEEKPELEIGLASADVVNAALELIAREPNIRAIVLECTNMPPYAAAVRHATGLPVFDIYSMINWFHTGIRPKNFR</sequence>
<evidence type="ECO:0000313" key="2">
    <source>
        <dbReference type="Proteomes" id="UP000386575"/>
    </source>
</evidence>
<accession>A0A6A1TI63</accession>
<dbReference type="NCBIfam" id="NF005679">
    <property type="entry name" value="PRK07475.1"/>
    <property type="match status" value="1"/>
</dbReference>
<name>A0A6A1TI63_NEOGA</name>
<dbReference type="RefSeq" id="WP_151046377.1">
    <property type="nucleotide sequence ID" value="NZ_VZUL01000003.1"/>
</dbReference>
<gene>
    <name evidence="1" type="ORF">F4V91_25065</name>
</gene>
<dbReference type="Proteomes" id="UP000386575">
    <property type="component" value="Unassembled WGS sequence"/>
</dbReference>
<dbReference type="EMBL" id="VZUL01000003">
    <property type="protein sequence ID" value="KAB1082950.1"/>
    <property type="molecule type" value="Genomic_DNA"/>
</dbReference>
<proteinExistence type="predicted"/>
<organism evidence="1 2">
    <name type="scientific">Neorhizobium galegae</name>
    <name type="common">Rhizobium galegae</name>
    <dbReference type="NCBI Taxonomy" id="399"/>
    <lineage>
        <taxon>Bacteria</taxon>
        <taxon>Pseudomonadati</taxon>
        <taxon>Pseudomonadota</taxon>
        <taxon>Alphaproteobacteria</taxon>
        <taxon>Hyphomicrobiales</taxon>
        <taxon>Rhizobiaceae</taxon>
        <taxon>Rhizobium/Agrobacterium group</taxon>
        <taxon>Neorhizobium</taxon>
    </lineage>
</organism>
<protein>
    <submittedName>
        <fullName evidence="1">Aspartate/glutamate racemase family protein</fullName>
    </submittedName>
</protein>